<gene>
    <name evidence="1" type="ORF">B0I27_103178</name>
</gene>
<organism evidence="1 2">
    <name type="scientific">Arcticibacter pallidicorallinus</name>
    <dbReference type="NCBI Taxonomy" id="1259464"/>
    <lineage>
        <taxon>Bacteria</taxon>
        <taxon>Pseudomonadati</taxon>
        <taxon>Bacteroidota</taxon>
        <taxon>Sphingobacteriia</taxon>
        <taxon>Sphingobacteriales</taxon>
        <taxon>Sphingobacteriaceae</taxon>
        <taxon>Arcticibacter</taxon>
    </lineage>
</organism>
<accession>A0A2T0U774</accession>
<comment type="caution">
    <text evidence="1">The sequence shown here is derived from an EMBL/GenBank/DDBJ whole genome shotgun (WGS) entry which is preliminary data.</text>
</comment>
<protein>
    <submittedName>
        <fullName evidence="1">Gliding motility-associated lipoprotein GldH</fullName>
    </submittedName>
</protein>
<dbReference type="PROSITE" id="PS51257">
    <property type="entry name" value="PROKAR_LIPOPROTEIN"/>
    <property type="match status" value="1"/>
</dbReference>
<proteinExistence type="predicted"/>
<dbReference type="OrthoDB" id="982482at2"/>
<dbReference type="RefSeq" id="WP_106292303.1">
    <property type="nucleotide sequence ID" value="NZ_PVTH01000003.1"/>
</dbReference>
<reference evidence="1 2" key="1">
    <citation type="submission" date="2018-03" db="EMBL/GenBank/DDBJ databases">
        <title>Genomic Encyclopedia of Type Strains, Phase III (KMG-III): the genomes of soil and plant-associated and newly described type strains.</title>
        <authorList>
            <person name="Whitman W."/>
        </authorList>
    </citation>
    <scope>NUCLEOTIDE SEQUENCE [LARGE SCALE GENOMIC DNA]</scope>
    <source>
        <strain evidence="1 2">CGMCC 1.9313</strain>
    </source>
</reference>
<keyword evidence="2" id="KW-1185">Reference proteome</keyword>
<sequence>MQNKYRHLFTAILLLCIGLQGCKETAIVDVNLPIDNRSWSYASKVRIPVIIEDPGKAYNLYLNLRHTSDYKYANIFVLIHQSATGYETKTERKEFKLAYPDGEWLGSGAGNFYSYQLLFREGYRFPAKGTYIIEIEQNMRDNPLPEVTDVGLRVEPVEEN</sequence>
<dbReference type="Pfam" id="PF14109">
    <property type="entry name" value="GldH_lipo"/>
    <property type="match status" value="1"/>
</dbReference>
<evidence type="ECO:0000313" key="1">
    <source>
        <dbReference type="EMBL" id="PRY53708.1"/>
    </source>
</evidence>
<dbReference type="AlphaFoldDB" id="A0A2T0U774"/>
<name>A0A2T0U774_9SPHI</name>
<dbReference type="EMBL" id="PVTH01000003">
    <property type="protein sequence ID" value="PRY53708.1"/>
    <property type="molecule type" value="Genomic_DNA"/>
</dbReference>
<keyword evidence="1" id="KW-0449">Lipoprotein</keyword>
<dbReference type="NCBIfam" id="TIGR03511">
    <property type="entry name" value="GldH_lipo"/>
    <property type="match status" value="1"/>
</dbReference>
<dbReference type="Proteomes" id="UP000238034">
    <property type="component" value="Unassembled WGS sequence"/>
</dbReference>
<evidence type="ECO:0000313" key="2">
    <source>
        <dbReference type="Proteomes" id="UP000238034"/>
    </source>
</evidence>
<dbReference type="InterPro" id="IPR020018">
    <property type="entry name" value="Motility-assoc_lipoprot_GldH"/>
</dbReference>